<gene>
    <name evidence="2" type="ORF">D1Z90_03095</name>
</gene>
<dbReference type="RefSeq" id="WP_119909283.1">
    <property type="nucleotide sequence ID" value="NZ_QZCH01000002.1"/>
</dbReference>
<evidence type="ECO:0000256" key="1">
    <source>
        <dbReference type="SAM" id="MobiDB-lite"/>
    </source>
</evidence>
<dbReference type="OrthoDB" id="5803286at2"/>
<reference evidence="2 3" key="1">
    <citation type="submission" date="2018-09" db="EMBL/GenBank/DDBJ databases">
        <authorList>
            <person name="Wang F."/>
        </authorList>
    </citation>
    <scope>NUCLEOTIDE SEQUENCE [LARGE SCALE GENOMIC DNA]</scope>
    <source>
        <strain evidence="2 3">PLHSC7-2</strain>
    </source>
</reference>
<dbReference type="EMBL" id="QZCH01000002">
    <property type="protein sequence ID" value="RJG50481.1"/>
    <property type="molecule type" value="Genomic_DNA"/>
</dbReference>
<dbReference type="AlphaFoldDB" id="A0A418YIK5"/>
<feature type="compositionally biased region" description="Polar residues" evidence="1">
    <location>
        <begin position="35"/>
        <end position="44"/>
    </location>
</feature>
<feature type="region of interest" description="Disordered" evidence="1">
    <location>
        <begin position="26"/>
        <end position="45"/>
    </location>
</feature>
<dbReference type="PROSITE" id="PS51257">
    <property type="entry name" value="PROKAR_LIPOPROTEIN"/>
    <property type="match status" value="1"/>
</dbReference>
<reference evidence="2 3" key="2">
    <citation type="submission" date="2019-01" db="EMBL/GenBank/DDBJ databases">
        <title>Motilimonas pumilus sp. nov., isolated from the gut of sea cucumber (Apostichopus japonicus).</title>
        <authorList>
            <person name="Wang F.-Q."/>
            <person name="Ren L.-H."/>
            <person name="Lin Y.-W."/>
            <person name="Sun G.-H."/>
            <person name="Du Z.-J."/>
            <person name="Zhao J.-X."/>
            <person name="Liu X.-J."/>
            <person name="Liu L.-J."/>
        </authorList>
    </citation>
    <scope>NUCLEOTIDE SEQUENCE [LARGE SCALE GENOMIC DNA]</scope>
    <source>
        <strain evidence="2 3">PLHSC7-2</strain>
    </source>
</reference>
<evidence type="ECO:0000313" key="3">
    <source>
        <dbReference type="Proteomes" id="UP000283255"/>
    </source>
</evidence>
<proteinExistence type="predicted"/>
<sequence length="450" mass="50587">MPSIKTISTTLILSVSILSGCGGDDINLTGKPEPSSGTGSSENTAEADLSSKVALRVAIENSPFAENLVKCVQADQASNSCSIDELPFIYHTNSNPSIQDVMDRLVVSDDWMKTRFQQLLEHPNTAKELLPLFQSVRAVVIASDIRPAYFNLYTGAIYIDPYYLWTTNAEKNTINKEADYRGEYSKTFDFSTASRFVYDNQYLFNFSLFNSAERSIDQVVVHAATVLFHELAHARDIFHDSYLANISADDVSRLSQLVEAHRTNFEHKQLFINTFELHDSTMKRLSQALYGGAAVTDDLKALRPEEVGYMLESEGANDQYAYYHSAEDLAMLFEESMMKLIYRVDRDVAYTSNPDEYTTCNDRVVAWGQRNRIAASEVRPRAHMVTKRILANATANELLAVDEFFNNLGSPTALPLVGWCDSINPISGLSPRSAWPEPDVIEQDFRPRHY</sequence>
<name>A0A418YIK5_9GAMM</name>
<organism evidence="2 3">
    <name type="scientific">Motilimonas pumila</name>
    <dbReference type="NCBI Taxonomy" id="2303987"/>
    <lineage>
        <taxon>Bacteria</taxon>
        <taxon>Pseudomonadati</taxon>
        <taxon>Pseudomonadota</taxon>
        <taxon>Gammaproteobacteria</taxon>
        <taxon>Alteromonadales</taxon>
        <taxon>Alteromonadales genera incertae sedis</taxon>
        <taxon>Motilimonas</taxon>
    </lineage>
</organism>
<protein>
    <submittedName>
        <fullName evidence="2">Uncharacterized protein</fullName>
    </submittedName>
</protein>
<dbReference type="Proteomes" id="UP000283255">
    <property type="component" value="Unassembled WGS sequence"/>
</dbReference>
<comment type="caution">
    <text evidence="2">The sequence shown here is derived from an EMBL/GenBank/DDBJ whole genome shotgun (WGS) entry which is preliminary data.</text>
</comment>
<keyword evidence="3" id="KW-1185">Reference proteome</keyword>
<accession>A0A418YIK5</accession>
<evidence type="ECO:0000313" key="2">
    <source>
        <dbReference type="EMBL" id="RJG50481.1"/>
    </source>
</evidence>